<name>A0ABR0RFW8_9EURO</name>
<gene>
    <name evidence="1" type="ORF">PMZ80_008456</name>
</gene>
<comment type="caution">
    <text evidence="1">The sequence shown here is derived from an EMBL/GenBank/DDBJ whole genome shotgun (WGS) entry which is preliminary data.</text>
</comment>
<dbReference type="GeneID" id="90001905"/>
<dbReference type="Proteomes" id="UP001334248">
    <property type="component" value="Unassembled WGS sequence"/>
</dbReference>
<proteinExistence type="predicted"/>
<accession>A0ABR0RFW8</accession>
<reference evidence="1 2" key="1">
    <citation type="journal article" date="2023" name="Res Sq">
        <title>Genomic and morphological characterization of Knufia obscura isolated from the Mars 2020 spacecraft assembly facility.</title>
        <authorList>
            <person name="Chander A.M."/>
            <person name="Teixeira M.M."/>
            <person name="Singh N.K."/>
            <person name="Williams M.P."/>
            <person name="Parker C.W."/>
            <person name="Leo P."/>
            <person name="Stajich J.E."/>
            <person name="Torok T."/>
            <person name="Tighe S."/>
            <person name="Mason C.E."/>
            <person name="Venkateswaran K."/>
        </authorList>
    </citation>
    <scope>NUCLEOTIDE SEQUENCE [LARGE SCALE GENOMIC DNA]</scope>
    <source>
        <strain evidence="1 2">CCFEE 5817</strain>
    </source>
</reference>
<evidence type="ECO:0008006" key="3">
    <source>
        <dbReference type="Google" id="ProtNLM"/>
    </source>
</evidence>
<sequence length="253" mass="27242">MAPRLLVLTMNSPGKMLALLRSKRRERKGSSCSLGLADGEPRGHEIVVSGAVSRVADGTVAESTSKAVALQSLHPVRQFGHINQIGQPASISQDSLLGPAEIKAIFNSLPTHTSKADGDVRSPTVELVVYDTAGRIIDIVLALVDTGSERGTISESRARKQGWRPREEEEAGSALIPLCTFRGEPITSLGTHWISAEIVGLDQPVWFEDRFQVVPDDQLAVNVEAVTLDIALILREGLLDGLCRNACRFGMDA</sequence>
<dbReference type="EMBL" id="JAVHJV010000011">
    <property type="protein sequence ID" value="KAK5939153.1"/>
    <property type="molecule type" value="Genomic_DNA"/>
</dbReference>
<keyword evidence="2" id="KW-1185">Reference proteome</keyword>
<dbReference type="RefSeq" id="XP_064727243.1">
    <property type="nucleotide sequence ID" value="XM_064876856.1"/>
</dbReference>
<evidence type="ECO:0000313" key="2">
    <source>
        <dbReference type="Proteomes" id="UP001334248"/>
    </source>
</evidence>
<protein>
    <recommendedName>
        <fullName evidence="3">Peptidase A2 domain-containing protein</fullName>
    </recommendedName>
</protein>
<organism evidence="1 2">
    <name type="scientific">Knufia obscura</name>
    <dbReference type="NCBI Taxonomy" id="1635080"/>
    <lineage>
        <taxon>Eukaryota</taxon>
        <taxon>Fungi</taxon>
        <taxon>Dikarya</taxon>
        <taxon>Ascomycota</taxon>
        <taxon>Pezizomycotina</taxon>
        <taxon>Eurotiomycetes</taxon>
        <taxon>Chaetothyriomycetidae</taxon>
        <taxon>Chaetothyriales</taxon>
        <taxon>Trichomeriaceae</taxon>
        <taxon>Knufia</taxon>
    </lineage>
</organism>
<evidence type="ECO:0000313" key="1">
    <source>
        <dbReference type="EMBL" id="KAK5939153.1"/>
    </source>
</evidence>